<evidence type="ECO:0000256" key="1">
    <source>
        <dbReference type="SAM" id="MobiDB-lite"/>
    </source>
</evidence>
<proteinExistence type="predicted"/>
<keyword evidence="3" id="KW-1185">Reference proteome</keyword>
<sequence>MDEPKREAARVRQVSAAAGSLPLESPSVTDLPPRDSSRESPPKSAAERVFAIVELAEFILLESPPRAVLRNRRVSKVWQATVLGSKALQQALFFEPVIAGFKETSIHHPYLRQITSSDVYSNESDPSASWRRQLLNQPPVLDCKLRVECEQTQTCRYHLNDSPGVRLGAVNDTIRRRSISHRRCGCLSIRKWHTSEAYLGEWSWWTFGEKPAREWLAAMKRDI</sequence>
<reference evidence="2" key="2">
    <citation type="journal article" date="2022" name="Microb. Genom.">
        <title>A chromosome-scale genome assembly of the tomato pathogen Cladosporium fulvum reveals a compartmentalized genome architecture and the presence of a dispensable chromosome.</title>
        <authorList>
            <person name="Zaccaron A.Z."/>
            <person name="Chen L.H."/>
            <person name="Samaras A."/>
            <person name="Stergiopoulos I."/>
        </authorList>
    </citation>
    <scope>NUCLEOTIDE SEQUENCE</scope>
    <source>
        <strain evidence="2">Race5_Kim</strain>
    </source>
</reference>
<dbReference type="Proteomes" id="UP000756132">
    <property type="component" value="Chromosome 10"/>
</dbReference>
<dbReference type="RefSeq" id="XP_047767421.1">
    <property type="nucleotide sequence ID" value="XM_047911457.1"/>
</dbReference>
<feature type="compositionally biased region" description="Basic and acidic residues" evidence="1">
    <location>
        <begin position="1"/>
        <end position="10"/>
    </location>
</feature>
<dbReference type="AlphaFoldDB" id="A0A9Q8PID9"/>
<protein>
    <recommendedName>
        <fullName evidence="4">F-box domain-containing protein</fullName>
    </recommendedName>
</protein>
<dbReference type="GeneID" id="71992187"/>
<feature type="region of interest" description="Disordered" evidence="1">
    <location>
        <begin position="1"/>
        <end position="43"/>
    </location>
</feature>
<accession>A0A9Q8PID9</accession>
<dbReference type="EMBL" id="CP090172">
    <property type="protein sequence ID" value="UJO23055.1"/>
    <property type="molecule type" value="Genomic_DNA"/>
</dbReference>
<organism evidence="2 3">
    <name type="scientific">Passalora fulva</name>
    <name type="common">Tomato leaf mold</name>
    <name type="synonym">Cladosporium fulvum</name>
    <dbReference type="NCBI Taxonomy" id="5499"/>
    <lineage>
        <taxon>Eukaryota</taxon>
        <taxon>Fungi</taxon>
        <taxon>Dikarya</taxon>
        <taxon>Ascomycota</taxon>
        <taxon>Pezizomycotina</taxon>
        <taxon>Dothideomycetes</taxon>
        <taxon>Dothideomycetidae</taxon>
        <taxon>Mycosphaerellales</taxon>
        <taxon>Mycosphaerellaceae</taxon>
        <taxon>Fulvia</taxon>
    </lineage>
</organism>
<name>A0A9Q8PID9_PASFU</name>
<evidence type="ECO:0000313" key="2">
    <source>
        <dbReference type="EMBL" id="UJO23055.1"/>
    </source>
</evidence>
<evidence type="ECO:0000313" key="3">
    <source>
        <dbReference type="Proteomes" id="UP000756132"/>
    </source>
</evidence>
<feature type="compositionally biased region" description="Basic and acidic residues" evidence="1">
    <location>
        <begin position="32"/>
        <end position="41"/>
    </location>
</feature>
<evidence type="ECO:0008006" key="4">
    <source>
        <dbReference type="Google" id="ProtNLM"/>
    </source>
</evidence>
<dbReference type="KEGG" id="ffu:CLAFUR5_12309"/>
<reference evidence="2" key="1">
    <citation type="submission" date="2021-12" db="EMBL/GenBank/DDBJ databases">
        <authorList>
            <person name="Zaccaron A."/>
            <person name="Stergiopoulos I."/>
        </authorList>
    </citation>
    <scope>NUCLEOTIDE SEQUENCE</scope>
    <source>
        <strain evidence="2">Race5_Kim</strain>
    </source>
</reference>
<dbReference type="OrthoDB" id="3649723at2759"/>
<gene>
    <name evidence="2" type="ORF">CLAFUR5_12309</name>
</gene>